<evidence type="ECO:0000259" key="3">
    <source>
        <dbReference type="PROSITE" id="PS50853"/>
    </source>
</evidence>
<dbReference type="InterPro" id="IPR036116">
    <property type="entry name" value="FN3_sf"/>
</dbReference>
<dbReference type="NCBIfam" id="TIGR04183">
    <property type="entry name" value="Por_Secre_tail"/>
    <property type="match status" value="1"/>
</dbReference>
<dbReference type="Pfam" id="PF13385">
    <property type="entry name" value="Laminin_G_3"/>
    <property type="match status" value="2"/>
</dbReference>
<comment type="caution">
    <text evidence="4">The sequence shown here is derived from an EMBL/GenBank/DDBJ whole genome shotgun (WGS) entry which is preliminary data.</text>
</comment>
<proteinExistence type="predicted"/>
<organism evidence="4 5">
    <name type="scientific">Flavobacterium stagni</name>
    <dbReference type="NCBI Taxonomy" id="2506421"/>
    <lineage>
        <taxon>Bacteria</taxon>
        <taxon>Pseudomonadati</taxon>
        <taxon>Bacteroidota</taxon>
        <taxon>Flavobacteriia</taxon>
        <taxon>Flavobacteriales</taxon>
        <taxon>Flavobacteriaceae</taxon>
        <taxon>Flavobacterium</taxon>
    </lineage>
</organism>
<accession>A0A4Q1K949</accession>
<dbReference type="CDD" id="cd00063">
    <property type="entry name" value="FN3"/>
    <property type="match status" value="1"/>
</dbReference>
<sequence length="610" mass="65689">MKQQLLLLVGFFGQFLFAQNPIYQFAFDGTMNNTGSETVFGPWQSAGTGAISYVTDRAGQPNKAINLPNTINFSAVANAIPGGNAARTLSFWVKFINDTDNKTYPVVGWGTNTTANAFGFWRNGVQNSYYTWGAGNDYNIPQTNAQQQANNNGWVHIAMTHSGSTLTIYYNGVDVGSYNRTLSTIGSTLYLNRLVNSSSGSGDAIHLDDLRIYNTALTAAQIQNLYNPAASGSAPTLSNVSLSSTSSDAVTLSYTLNPGGASTQTDIVVTAFGQGIGAVYNPPAVTGSTAQQQTFTINGLSPGTCYSYYLQASNSTGTSMATTTQVFCTRDTNQNKTPVYHFEFNGNGQDSNDPSVAFTNPNSGYINNDTAIRLNNNVQSIVLPFLPQANRPRTVAIRLRFESGALAQENQVFSYGSASQSQSFGYTQNSSNLATFYYWANDISFSNPLNVGTFYTLVFVFDGTDCKVYRDGVQIGLNTVVPNTIGTTFRIGRTTTGLGGYFNGSIDDLRIYNEALTATEVTQLTNSLDTNSLQSAMLIRLVPNPAKNTVVLNMPSNELAWVGIYNLQGQLVLQQSTTSIDVSALETGIYSVKVVNVSGAEGQEKLVIQK</sequence>
<feature type="chain" id="PRO_5020294229" evidence="2">
    <location>
        <begin position="19"/>
        <end position="610"/>
    </location>
</feature>
<feature type="signal peptide" evidence="2">
    <location>
        <begin position="1"/>
        <end position="18"/>
    </location>
</feature>
<keyword evidence="5" id="KW-1185">Reference proteome</keyword>
<evidence type="ECO:0000313" key="5">
    <source>
        <dbReference type="Proteomes" id="UP000289857"/>
    </source>
</evidence>
<dbReference type="OrthoDB" id="1281073at2"/>
<dbReference type="AlphaFoldDB" id="A0A4Q1K949"/>
<dbReference type="RefSeq" id="WP_129461974.1">
    <property type="nucleotide sequence ID" value="NZ_SBKN01000006.1"/>
</dbReference>
<dbReference type="InterPro" id="IPR026444">
    <property type="entry name" value="Secre_tail"/>
</dbReference>
<dbReference type="GO" id="GO:0005975">
    <property type="term" value="P:carbohydrate metabolic process"/>
    <property type="evidence" value="ECO:0007669"/>
    <property type="project" value="UniProtKB-ARBA"/>
</dbReference>
<dbReference type="SUPFAM" id="SSF49899">
    <property type="entry name" value="Concanavalin A-like lectins/glucanases"/>
    <property type="match status" value="2"/>
</dbReference>
<dbReference type="PROSITE" id="PS50853">
    <property type="entry name" value="FN3"/>
    <property type="match status" value="1"/>
</dbReference>
<dbReference type="InterPro" id="IPR003961">
    <property type="entry name" value="FN3_dom"/>
</dbReference>
<evidence type="ECO:0000256" key="1">
    <source>
        <dbReference type="ARBA" id="ARBA00022729"/>
    </source>
</evidence>
<dbReference type="EMBL" id="SBKN01000006">
    <property type="protein sequence ID" value="RXR21985.1"/>
    <property type="molecule type" value="Genomic_DNA"/>
</dbReference>
<dbReference type="Gene3D" id="2.60.120.200">
    <property type="match status" value="2"/>
</dbReference>
<feature type="domain" description="Fibronectin type-III" evidence="3">
    <location>
        <begin position="236"/>
        <end position="332"/>
    </location>
</feature>
<dbReference type="Proteomes" id="UP000289857">
    <property type="component" value="Unassembled WGS sequence"/>
</dbReference>
<dbReference type="InterPro" id="IPR013320">
    <property type="entry name" value="ConA-like_dom_sf"/>
</dbReference>
<dbReference type="GO" id="GO:0004553">
    <property type="term" value="F:hydrolase activity, hydrolyzing O-glycosyl compounds"/>
    <property type="evidence" value="ECO:0007669"/>
    <property type="project" value="UniProtKB-ARBA"/>
</dbReference>
<evidence type="ECO:0000313" key="4">
    <source>
        <dbReference type="EMBL" id="RXR21985.1"/>
    </source>
</evidence>
<dbReference type="PANTHER" id="PTHR42535">
    <property type="entry name" value="OOKINETE PROTEIN, PUTATIVE-RELATED"/>
    <property type="match status" value="1"/>
</dbReference>
<dbReference type="Gene3D" id="2.60.40.10">
    <property type="entry name" value="Immunoglobulins"/>
    <property type="match status" value="1"/>
</dbReference>
<name>A0A4Q1K949_9FLAO</name>
<protein>
    <submittedName>
        <fullName evidence="4">T9SS type A sorting domain-containing protein</fullName>
    </submittedName>
</protein>
<dbReference type="PANTHER" id="PTHR42535:SF2">
    <property type="entry name" value="CHROMOSOME UNDETERMINED SCAFFOLD_146, WHOLE GENOME SHOTGUN SEQUENCE"/>
    <property type="match status" value="1"/>
</dbReference>
<gene>
    <name evidence="4" type="ORF">EQG61_10915</name>
</gene>
<dbReference type="Pfam" id="PF18962">
    <property type="entry name" value="Por_Secre_tail"/>
    <property type="match status" value="1"/>
</dbReference>
<reference evidence="5" key="1">
    <citation type="submission" date="2019-01" db="EMBL/GenBank/DDBJ databases">
        <title>Cytophagaceae bacterium strain CAR-16.</title>
        <authorList>
            <person name="Chen W.-M."/>
        </authorList>
    </citation>
    <scope>NUCLEOTIDE SEQUENCE [LARGE SCALE GENOMIC DNA]</scope>
    <source>
        <strain evidence="5">WWJ-16</strain>
    </source>
</reference>
<dbReference type="InterPro" id="IPR013783">
    <property type="entry name" value="Ig-like_fold"/>
</dbReference>
<keyword evidence="1 2" id="KW-0732">Signal</keyword>
<dbReference type="SUPFAM" id="SSF49265">
    <property type="entry name" value="Fibronectin type III"/>
    <property type="match status" value="1"/>
</dbReference>
<evidence type="ECO:0000256" key="2">
    <source>
        <dbReference type="SAM" id="SignalP"/>
    </source>
</evidence>